<keyword evidence="4 6" id="KW-0092">Biotin</keyword>
<dbReference type="CDD" id="cd00090">
    <property type="entry name" value="HTH_ARSR"/>
    <property type="match status" value="1"/>
</dbReference>
<feature type="binding site" evidence="6">
    <location>
        <position position="111"/>
    </location>
    <ligand>
        <name>biotin</name>
        <dbReference type="ChEBI" id="CHEBI:57586"/>
    </ligand>
</feature>
<dbReference type="InterPro" id="IPR013196">
    <property type="entry name" value="HTH_11"/>
</dbReference>
<accession>A0A510UN62</accession>
<dbReference type="GO" id="GO:0003677">
    <property type="term" value="F:DNA binding"/>
    <property type="evidence" value="ECO:0007669"/>
    <property type="project" value="UniProtKB-UniRule"/>
</dbReference>
<dbReference type="GO" id="GO:0006355">
    <property type="term" value="P:regulation of DNA-templated transcription"/>
    <property type="evidence" value="ECO:0007669"/>
    <property type="project" value="UniProtKB-UniRule"/>
</dbReference>
<gene>
    <name evidence="6 8" type="primary">birA</name>
    <name evidence="8" type="ORF">AFI02nite_41490</name>
</gene>
<dbReference type="Gene3D" id="3.30.930.10">
    <property type="entry name" value="Bira Bifunctional Protein, Domain 2"/>
    <property type="match status" value="1"/>
</dbReference>
<dbReference type="Gene3D" id="1.10.10.10">
    <property type="entry name" value="Winged helix-like DNA-binding domain superfamily/Winged helix DNA-binding domain"/>
    <property type="match status" value="1"/>
</dbReference>
<dbReference type="AlphaFoldDB" id="A0A510UN62"/>
<dbReference type="EMBL" id="BJTZ01000067">
    <property type="protein sequence ID" value="GEK16113.1"/>
    <property type="molecule type" value="Genomic_DNA"/>
</dbReference>
<evidence type="ECO:0000256" key="1">
    <source>
        <dbReference type="ARBA" id="ARBA00022598"/>
    </source>
</evidence>
<dbReference type="CDD" id="cd16442">
    <property type="entry name" value="BPL"/>
    <property type="match status" value="1"/>
</dbReference>
<dbReference type="Pfam" id="PF02237">
    <property type="entry name" value="BPL_C"/>
    <property type="match status" value="1"/>
</dbReference>
<evidence type="ECO:0000313" key="9">
    <source>
        <dbReference type="Proteomes" id="UP000321787"/>
    </source>
</evidence>
<dbReference type="Pfam" id="PF08279">
    <property type="entry name" value="HTH_11"/>
    <property type="match status" value="1"/>
</dbReference>
<name>A0A510UN62_ALIFS</name>
<dbReference type="InterPro" id="IPR008988">
    <property type="entry name" value="Transcriptional_repressor_C"/>
</dbReference>
<dbReference type="NCBIfam" id="NF008847">
    <property type="entry name" value="PRK11886.1-2"/>
    <property type="match status" value="1"/>
</dbReference>
<feature type="binding site" evidence="6">
    <location>
        <begin position="115"/>
        <end position="117"/>
    </location>
    <ligand>
        <name>biotin</name>
        <dbReference type="ChEBI" id="CHEBI:57586"/>
    </ligand>
</feature>
<dbReference type="NCBIfam" id="TIGR00121">
    <property type="entry name" value="birA_ligase"/>
    <property type="match status" value="1"/>
</dbReference>
<organism evidence="8 9">
    <name type="scientific">Aliivibrio fischeri</name>
    <name type="common">Vibrio fischeri</name>
    <dbReference type="NCBI Taxonomy" id="668"/>
    <lineage>
        <taxon>Bacteria</taxon>
        <taxon>Pseudomonadati</taxon>
        <taxon>Pseudomonadota</taxon>
        <taxon>Gammaproteobacteria</taxon>
        <taxon>Vibrionales</taxon>
        <taxon>Vibrionaceae</taxon>
        <taxon>Aliivibrio</taxon>
    </lineage>
</organism>
<reference evidence="8 9" key="1">
    <citation type="submission" date="2019-07" db="EMBL/GenBank/DDBJ databases">
        <title>Whole genome shotgun sequence of Aliivibrio fischeri NBRC 101058.</title>
        <authorList>
            <person name="Hosoyama A."/>
            <person name="Uohara A."/>
            <person name="Ohji S."/>
            <person name="Ichikawa N."/>
        </authorList>
    </citation>
    <scope>NUCLEOTIDE SEQUENCE [LARGE SCALE GENOMIC DNA]</scope>
    <source>
        <strain evidence="8 9">NBRC 101058</strain>
    </source>
</reference>
<keyword evidence="6" id="KW-0804">Transcription</keyword>
<dbReference type="GO" id="GO:0005524">
    <property type="term" value="F:ATP binding"/>
    <property type="evidence" value="ECO:0007669"/>
    <property type="project" value="UniProtKB-UniRule"/>
</dbReference>
<dbReference type="InterPro" id="IPR011991">
    <property type="entry name" value="ArsR-like_HTH"/>
</dbReference>
<dbReference type="InterPro" id="IPR004143">
    <property type="entry name" value="BPL_LPL_catalytic"/>
</dbReference>
<feature type="domain" description="BPL/LPL catalytic" evidence="7">
    <location>
        <begin position="66"/>
        <end position="254"/>
    </location>
</feature>
<dbReference type="HAMAP" id="MF_00978">
    <property type="entry name" value="Bifunct_BirA"/>
    <property type="match status" value="1"/>
</dbReference>
<evidence type="ECO:0000256" key="5">
    <source>
        <dbReference type="ARBA" id="ARBA00047846"/>
    </source>
</evidence>
<dbReference type="RefSeq" id="WP_146866849.1">
    <property type="nucleotide sequence ID" value="NZ_BJTZ01000067.1"/>
</dbReference>
<comment type="catalytic activity">
    <reaction evidence="5 6">
        <text>biotin + L-lysyl-[protein] + ATP = N(6)-biotinyl-L-lysyl-[protein] + AMP + diphosphate + H(+)</text>
        <dbReference type="Rhea" id="RHEA:11756"/>
        <dbReference type="Rhea" id="RHEA-COMP:9752"/>
        <dbReference type="Rhea" id="RHEA-COMP:10505"/>
        <dbReference type="ChEBI" id="CHEBI:15378"/>
        <dbReference type="ChEBI" id="CHEBI:29969"/>
        <dbReference type="ChEBI" id="CHEBI:30616"/>
        <dbReference type="ChEBI" id="CHEBI:33019"/>
        <dbReference type="ChEBI" id="CHEBI:57586"/>
        <dbReference type="ChEBI" id="CHEBI:83144"/>
        <dbReference type="ChEBI" id="CHEBI:456215"/>
        <dbReference type="EC" id="6.3.4.15"/>
    </reaction>
</comment>
<dbReference type="InterPro" id="IPR004408">
    <property type="entry name" value="Biotin_CoA_COase_ligase"/>
</dbReference>
<dbReference type="PANTHER" id="PTHR12835:SF5">
    <property type="entry name" value="BIOTIN--PROTEIN LIGASE"/>
    <property type="match status" value="1"/>
</dbReference>
<keyword evidence="6" id="KW-0678">Repressor</keyword>
<dbReference type="GO" id="GO:0005737">
    <property type="term" value="C:cytoplasm"/>
    <property type="evidence" value="ECO:0007669"/>
    <property type="project" value="TreeGrafter"/>
</dbReference>
<dbReference type="InterPro" id="IPR036390">
    <property type="entry name" value="WH_DNA-bd_sf"/>
</dbReference>
<dbReference type="SUPFAM" id="SSF46785">
    <property type="entry name" value="Winged helix' DNA-binding domain"/>
    <property type="match status" value="1"/>
</dbReference>
<keyword evidence="1 6" id="KW-0436">Ligase</keyword>
<keyword evidence="6" id="KW-0238">DNA-binding</keyword>
<dbReference type="Pfam" id="PF03099">
    <property type="entry name" value="BPL_LplA_LipB"/>
    <property type="match status" value="1"/>
</dbReference>
<dbReference type="InterPro" id="IPR045864">
    <property type="entry name" value="aa-tRNA-synth_II/BPL/LPL"/>
</dbReference>
<evidence type="ECO:0000259" key="7">
    <source>
        <dbReference type="PROSITE" id="PS51733"/>
    </source>
</evidence>
<dbReference type="PANTHER" id="PTHR12835">
    <property type="entry name" value="BIOTIN PROTEIN LIGASE"/>
    <property type="match status" value="1"/>
</dbReference>
<dbReference type="InterPro" id="IPR030855">
    <property type="entry name" value="Bifunct_BirA"/>
</dbReference>
<protein>
    <recommendedName>
        <fullName evidence="6">Bifunctional ligase/repressor BirA</fullName>
    </recommendedName>
    <alternativeName>
        <fullName evidence="6">Biotin operon repressor</fullName>
    </alternativeName>
    <alternativeName>
        <fullName evidence="6">Biotin--[acetyl-CoA-carboxylase] ligase</fullName>
        <ecNumber evidence="6">6.3.4.15</ecNumber>
    </alternativeName>
    <alternativeName>
        <fullName evidence="6">Biotin--protein ligase</fullName>
    </alternativeName>
    <alternativeName>
        <fullName evidence="6">Biotin-[acetyl-CoA carboxylase] synthetase</fullName>
    </alternativeName>
</protein>
<feature type="binding site" evidence="6">
    <location>
        <begin position="88"/>
        <end position="90"/>
    </location>
    <ligand>
        <name>biotin</name>
        <dbReference type="ChEBI" id="CHEBI:57586"/>
    </ligand>
</feature>
<comment type="similarity">
    <text evidence="6">Belongs to the biotin--protein ligase family.</text>
</comment>
<evidence type="ECO:0000256" key="3">
    <source>
        <dbReference type="ARBA" id="ARBA00022840"/>
    </source>
</evidence>
<dbReference type="PROSITE" id="PS51733">
    <property type="entry name" value="BPL_LPL_CATALYTIC"/>
    <property type="match status" value="1"/>
</dbReference>
<feature type="DNA-binding region" description="H-T-H motif" evidence="6">
    <location>
        <begin position="22"/>
        <end position="41"/>
    </location>
</feature>
<dbReference type="SUPFAM" id="SSF50037">
    <property type="entry name" value="C-terminal domain of transcriptional repressors"/>
    <property type="match status" value="1"/>
</dbReference>
<evidence type="ECO:0000313" key="8">
    <source>
        <dbReference type="EMBL" id="GEK16113.1"/>
    </source>
</evidence>
<dbReference type="Proteomes" id="UP000321787">
    <property type="component" value="Unassembled WGS sequence"/>
</dbReference>
<feature type="binding site" evidence="6">
    <location>
        <position position="182"/>
    </location>
    <ligand>
        <name>biotin</name>
        <dbReference type="ChEBI" id="CHEBI:57586"/>
    </ligand>
</feature>
<dbReference type="InterPro" id="IPR036388">
    <property type="entry name" value="WH-like_DNA-bd_sf"/>
</dbReference>
<keyword evidence="2 6" id="KW-0547">Nucleotide-binding</keyword>
<evidence type="ECO:0000256" key="2">
    <source>
        <dbReference type="ARBA" id="ARBA00022741"/>
    </source>
</evidence>
<comment type="function">
    <text evidence="6">Acts both as a biotin--[acetyl-CoA-carboxylase] ligase and a biotin-operon repressor. In the presence of ATP, BirA activates biotin to form the BirA-biotinyl-5'-adenylate (BirA-bio-5'-AMP or holoBirA) complex. HoloBirA can either transfer the biotinyl moiety to the biotin carboxyl carrier protein (BCCP) subunit of acetyl-CoA carboxylase, or bind to the biotin operator site and inhibit transcription of the operon.</text>
</comment>
<sequence length="319" mass="35203">MKEHTKKLEILRLLSDGHFHSGEELGEQLNISRAAISKHINVIQSWGLEIYKVKGKGYSLSTSIELLQQELVSHNKLPKPEVIGVVDSTNQYLLNNMTSLECGQSCIAEYQSAGRGRRGRSWVSPFGGNIYLSLYWRLDDGLAATMGLSLAVGIAVVEALENLGCRDLKLKWPNDIYWNNRKLGGVLIELSAQSGGAAHVVIGIGINVDLSERFTTEIDQPWVDLKTILGQNHIRNKLANALLVSLEETMKEFECFGLSRFVERWNKYDNFKGQEISLQLGNGTVTGVCNGIDAQGALLLINSDGLTAYNGGEISIKKQ</sequence>
<proteinExistence type="inferred from homology"/>
<dbReference type="Gene3D" id="2.30.30.100">
    <property type="match status" value="1"/>
</dbReference>
<keyword evidence="3 6" id="KW-0067">ATP-binding</keyword>
<dbReference type="SUPFAM" id="SSF55681">
    <property type="entry name" value="Class II aaRS and biotin synthetases"/>
    <property type="match status" value="1"/>
</dbReference>
<evidence type="ECO:0000256" key="6">
    <source>
        <dbReference type="HAMAP-Rule" id="MF_00978"/>
    </source>
</evidence>
<dbReference type="InterPro" id="IPR003142">
    <property type="entry name" value="BPL_C"/>
</dbReference>
<comment type="caution">
    <text evidence="8">The sequence shown here is derived from an EMBL/GenBank/DDBJ whole genome shotgun (WGS) entry which is preliminary data.</text>
</comment>
<evidence type="ECO:0000256" key="4">
    <source>
        <dbReference type="ARBA" id="ARBA00023267"/>
    </source>
</evidence>
<dbReference type="EC" id="6.3.4.15" evidence="6"/>
<keyword evidence="6" id="KW-0805">Transcription regulation</keyword>
<dbReference type="GO" id="GO:0004077">
    <property type="term" value="F:biotin--[biotin carboxyl-carrier protein] ligase activity"/>
    <property type="evidence" value="ECO:0007669"/>
    <property type="project" value="UniProtKB-UniRule"/>
</dbReference>